<evidence type="ECO:0000256" key="2">
    <source>
        <dbReference type="SAM" id="Phobius"/>
    </source>
</evidence>
<evidence type="ECO:0000313" key="4">
    <source>
        <dbReference type="Proteomes" id="UP000472372"/>
    </source>
</evidence>
<accession>A0A6S6VZ28</accession>
<keyword evidence="2" id="KW-0812">Transmembrane</keyword>
<dbReference type="Proteomes" id="UP000472372">
    <property type="component" value="Chromosome 3"/>
</dbReference>
<feature type="region of interest" description="Disordered" evidence="1">
    <location>
        <begin position="70"/>
        <end position="97"/>
    </location>
</feature>
<proteinExistence type="predicted"/>
<protein>
    <submittedName>
        <fullName evidence="3">Uncharacterized protein</fullName>
    </submittedName>
</protein>
<name>A0A6S6VZ28_9PLEO</name>
<organism evidence="3 4">
    <name type="scientific">Pyrenophora teres f. teres</name>
    <dbReference type="NCBI Taxonomy" id="97479"/>
    <lineage>
        <taxon>Eukaryota</taxon>
        <taxon>Fungi</taxon>
        <taxon>Dikarya</taxon>
        <taxon>Ascomycota</taxon>
        <taxon>Pezizomycotina</taxon>
        <taxon>Dothideomycetes</taxon>
        <taxon>Pleosporomycetidae</taxon>
        <taxon>Pleosporales</taxon>
        <taxon>Pleosporineae</taxon>
        <taxon>Pleosporaceae</taxon>
        <taxon>Pyrenophora</taxon>
    </lineage>
</organism>
<reference evidence="3" key="1">
    <citation type="submission" date="2021-02" db="EMBL/GenBank/DDBJ databases">
        <authorList>
            <person name="Syme A R."/>
            <person name="Syme A R."/>
            <person name="Moolhuijzen P."/>
        </authorList>
    </citation>
    <scope>NUCLEOTIDE SEQUENCE</scope>
    <source>
        <strain evidence="3">W1-1</strain>
    </source>
</reference>
<evidence type="ECO:0000256" key="1">
    <source>
        <dbReference type="SAM" id="MobiDB-lite"/>
    </source>
</evidence>
<gene>
    <name evidence="3" type="ORF">PTTW11_04396</name>
</gene>
<feature type="compositionally biased region" description="Basic and acidic residues" evidence="1">
    <location>
        <begin position="79"/>
        <end position="95"/>
    </location>
</feature>
<evidence type="ECO:0000313" key="3">
    <source>
        <dbReference type="EMBL" id="CAE7028258.1"/>
    </source>
</evidence>
<feature type="transmembrane region" description="Helical" evidence="2">
    <location>
        <begin position="18"/>
        <end position="36"/>
    </location>
</feature>
<sequence length="134" mass="15238">MPSESSPSKDYSWQKAKALWILIIVVGTLFALYILYKATRCILRRWHSTSNHIYSTGLLRGNAIDATTTPRCEDDVDRDGDVTRPAEAVPRRQESSHSILPRYEVSDKDIKCGEEVEVEKRGRYTYAMVGRCAV</sequence>
<dbReference type="AlphaFoldDB" id="A0A6S6VZ28"/>
<keyword evidence="2" id="KW-1133">Transmembrane helix</keyword>
<keyword evidence="2" id="KW-0472">Membrane</keyword>
<dbReference type="EMBL" id="HG992979">
    <property type="protein sequence ID" value="CAE7028258.1"/>
    <property type="molecule type" value="Genomic_DNA"/>
</dbReference>